<dbReference type="PANTHER" id="PTHR47315">
    <property type="entry name" value="FIBROUS SHEATH INTERACTING PROTEIN 2"/>
    <property type="match status" value="1"/>
</dbReference>
<protein>
    <recommendedName>
        <fullName evidence="4">SAP domain-containing protein</fullName>
    </recommendedName>
</protein>
<evidence type="ECO:0000313" key="2">
    <source>
        <dbReference type="EMBL" id="KAJ7411297.1"/>
    </source>
</evidence>
<dbReference type="Proteomes" id="UP001145742">
    <property type="component" value="Unassembled WGS sequence"/>
</dbReference>
<name>A0ABQ9CXR0_9PASS</name>
<evidence type="ECO:0008006" key="4">
    <source>
        <dbReference type="Google" id="ProtNLM"/>
    </source>
</evidence>
<organism evidence="2 3">
    <name type="scientific">Willisornis vidua</name>
    <name type="common">Xingu scale-backed antbird</name>
    <dbReference type="NCBI Taxonomy" id="1566151"/>
    <lineage>
        <taxon>Eukaryota</taxon>
        <taxon>Metazoa</taxon>
        <taxon>Chordata</taxon>
        <taxon>Craniata</taxon>
        <taxon>Vertebrata</taxon>
        <taxon>Euteleostomi</taxon>
        <taxon>Archelosauria</taxon>
        <taxon>Archosauria</taxon>
        <taxon>Dinosauria</taxon>
        <taxon>Saurischia</taxon>
        <taxon>Theropoda</taxon>
        <taxon>Coelurosauria</taxon>
        <taxon>Aves</taxon>
        <taxon>Neognathae</taxon>
        <taxon>Neoaves</taxon>
        <taxon>Telluraves</taxon>
        <taxon>Australaves</taxon>
        <taxon>Passeriformes</taxon>
        <taxon>Thamnophilidae</taxon>
        <taxon>Willisornis</taxon>
    </lineage>
</organism>
<feature type="region of interest" description="Disordered" evidence="1">
    <location>
        <begin position="120"/>
        <end position="141"/>
    </location>
</feature>
<feature type="compositionally biased region" description="Polar residues" evidence="1">
    <location>
        <begin position="120"/>
        <end position="131"/>
    </location>
</feature>
<dbReference type="InterPro" id="IPR038891">
    <property type="entry name" value="FSIP2"/>
</dbReference>
<accession>A0ABQ9CXR0</accession>
<sequence>MDPKLLDLPLAVKIPQLPRIKTVWSRGKIGEELCQPLPFFTLDDPYNHHLSIAYNCLHDPILRDYHTRKDVLKLLKRQGLVTSDNKAGLVVCTLKEFNEYRQYLTRQKLQAEQELRCQEASYNPSAHQTGGKTQGFGQHRSSETTDVIEQSLLALPEVNQIFLVLTGQ</sequence>
<evidence type="ECO:0000313" key="3">
    <source>
        <dbReference type="Proteomes" id="UP001145742"/>
    </source>
</evidence>
<dbReference type="PANTHER" id="PTHR47315:SF3">
    <property type="entry name" value="FIBROUS SHEATH-INTERACTING PROTEIN 2-LIKE"/>
    <property type="match status" value="1"/>
</dbReference>
<keyword evidence="3" id="KW-1185">Reference proteome</keyword>
<comment type="caution">
    <text evidence="2">The sequence shown here is derived from an EMBL/GenBank/DDBJ whole genome shotgun (WGS) entry which is preliminary data.</text>
</comment>
<gene>
    <name evidence="2" type="ORF">WISP_103296</name>
</gene>
<proteinExistence type="predicted"/>
<evidence type="ECO:0000256" key="1">
    <source>
        <dbReference type="SAM" id="MobiDB-lite"/>
    </source>
</evidence>
<reference evidence="2" key="1">
    <citation type="submission" date="2019-10" db="EMBL/GenBank/DDBJ databases">
        <authorList>
            <person name="Soares A.E.R."/>
            <person name="Aleixo A."/>
            <person name="Schneider P."/>
            <person name="Miyaki C.Y."/>
            <person name="Schneider M.P."/>
            <person name="Mello C."/>
            <person name="Vasconcelos A.T.R."/>
        </authorList>
    </citation>
    <scope>NUCLEOTIDE SEQUENCE</scope>
    <source>
        <tissue evidence="2">Muscle</tissue>
    </source>
</reference>
<dbReference type="EMBL" id="WHWB01034339">
    <property type="protein sequence ID" value="KAJ7411297.1"/>
    <property type="molecule type" value="Genomic_DNA"/>
</dbReference>